<evidence type="ECO:0000256" key="1">
    <source>
        <dbReference type="ARBA" id="ARBA00004571"/>
    </source>
</evidence>
<gene>
    <name evidence="13" type="ORF">DSM107010_45170</name>
</gene>
<evidence type="ECO:0000313" key="13">
    <source>
        <dbReference type="EMBL" id="RUT09401.1"/>
    </source>
</evidence>
<protein>
    <recommendedName>
        <fullName evidence="12">TonB-dependent receptor-like beta-barrel domain-containing protein</fullName>
    </recommendedName>
</protein>
<evidence type="ECO:0000256" key="7">
    <source>
        <dbReference type="ARBA" id="ARBA00023004"/>
    </source>
</evidence>
<keyword evidence="11" id="KW-0998">Cell outer membrane</keyword>
<keyword evidence="4" id="KW-0410">Iron transport</keyword>
<dbReference type="AlphaFoldDB" id="A0AB37UF52"/>
<evidence type="ECO:0000256" key="5">
    <source>
        <dbReference type="ARBA" id="ARBA00022692"/>
    </source>
</evidence>
<evidence type="ECO:0000256" key="8">
    <source>
        <dbReference type="ARBA" id="ARBA00023065"/>
    </source>
</evidence>
<dbReference type="InterPro" id="IPR036942">
    <property type="entry name" value="Beta-barrel_TonB_sf"/>
</dbReference>
<dbReference type="PANTHER" id="PTHR32552:SF68">
    <property type="entry name" value="FERRICHROME OUTER MEMBRANE TRANSPORTER_PHAGE RECEPTOR"/>
    <property type="match status" value="1"/>
</dbReference>
<evidence type="ECO:0000256" key="11">
    <source>
        <dbReference type="ARBA" id="ARBA00023237"/>
    </source>
</evidence>
<dbReference type="GO" id="GO:0015344">
    <property type="term" value="F:siderophore uptake transmembrane transporter activity"/>
    <property type="evidence" value="ECO:0007669"/>
    <property type="project" value="TreeGrafter"/>
</dbReference>
<proteinExistence type="predicted"/>
<keyword evidence="3" id="KW-1134">Transmembrane beta strand</keyword>
<dbReference type="Proteomes" id="UP000282574">
    <property type="component" value="Unassembled WGS sequence"/>
</dbReference>
<dbReference type="SUPFAM" id="SSF56935">
    <property type="entry name" value="Porins"/>
    <property type="match status" value="1"/>
</dbReference>
<evidence type="ECO:0000256" key="6">
    <source>
        <dbReference type="ARBA" id="ARBA00022729"/>
    </source>
</evidence>
<keyword evidence="14" id="KW-1185">Reference proteome</keyword>
<organism evidence="13 14">
    <name type="scientific">Chroococcidiopsis cubana SAG 39.79</name>
    <dbReference type="NCBI Taxonomy" id="388085"/>
    <lineage>
        <taxon>Bacteria</taxon>
        <taxon>Bacillati</taxon>
        <taxon>Cyanobacteriota</taxon>
        <taxon>Cyanophyceae</taxon>
        <taxon>Chroococcidiopsidales</taxon>
        <taxon>Chroococcidiopsidaceae</taxon>
        <taxon>Chroococcidiopsis</taxon>
    </lineage>
</organism>
<evidence type="ECO:0000256" key="10">
    <source>
        <dbReference type="ARBA" id="ARBA00023136"/>
    </source>
</evidence>
<dbReference type="InterPro" id="IPR000531">
    <property type="entry name" value="Beta-barrel_TonB"/>
</dbReference>
<comment type="caution">
    <text evidence="13">The sequence shown here is derived from an EMBL/GenBank/DDBJ whole genome shotgun (WGS) entry which is preliminary data.</text>
</comment>
<evidence type="ECO:0000256" key="9">
    <source>
        <dbReference type="ARBA" id="ARBA00023077"/>
    </source>
</evidence>
<evidence type="ECO:0000256" key="2">
    <source>
        <dbReference type="ARBA" id="ARBA00022448"/>
    </source>
</evidence>
<dbReference type="PANTHER" id="PTHR32552">
    <property type="entry name" value="FERRICHROME IRON RECEPTOR-RELATED"/>
    <property type="match status" value="1"/>
</dbReference>
<comment type="subcellular location">
    <subcellularLocation>
        <location evidence="1">Cell outer membrane</location>
        <topology evidence="1">Multi-pass membrane protein</topology>
    </subcellularLocation>
</comment>
<dbReference type="GO" id="GO:0009279">
    <property type="term" value="C:cell outer membrane"/>
    <property type="evidence" value="ECO:0007669"/>
    <property type="project" value="UniProtKB-SubCell"/>
</dbReference>
<evidence type="ECO:0000256" key="4">
    <source>
        <dbReference type="ARBA" id="ARBA00022496"/>
    </source>
</evidence>
<keyword evidence="8" id="KW-0406">Ion transport</keyword>
<dbReference type="Gene3D" id="2.40.170.20">
    <property type="entry name" value="TonB-dependent receptor, beta-barrel domain"/>
    <property type="match status" value="1"/>
</dbReference>
<feature type="domain" description="TonB-dependent receptor-like beta-barrel" evidence="12">
    <location>
        <begin position="61"/>
        <end position="396"/>
    </location>
</feature>
<reference evidence="13 14" key="1">
    <citation type="journal article" date="2019" name="Genome Biol. Evol.">
        <title>Day and night: Metabolic profiles and evolutionary relationships of six axenic non-marine cyanobacteria.</title>
        <authorList>
            <person name="Will S.E."/>
            <person name="Henke P."/>
            <person name="Boedeker C."/>
            <person name="Huang S."/>
            <person name="Brinkmann H."/>
            <person name="Rohde M."/>
            <person name="Jarek M."/>
            <person name="Friedl T."/>
            <person name="Seufert S."/>
            <person name="Schumacher M."/>
            <person name="Overmann J."/>
            <person name="Neumann-Schaal M."/>
            <person name="Petersen J."/>
        </authorList>
    </citation>
    <scope>NUCLEOTIDE SEQUENCE [LARGE SCALE GENOMIC DNA]</scope>
    <source>
        <strain evidence="13 14">SAG 39.79</strain>
    </source>
</reference>
<dbReference type="Pfam" id="PF00593">
    <property type="entry name" value="TonB_dep_Rec_b-barrel"/>
    <property type="match status" value="1"/>
</dbReference>
<evidence type="ECO:0000256" key="3">
    <source>
        <dbReference type="ARBA" id="ARBA00022452"/>
    </source>
</evidence>
<evidence type="ECO:0000259" key="12">
    <source>
        <dbReference type="Pfam" id="PF00593"/>
    </source>
</evidence>
<keyword evidence="9" id="KW-0798">TonB box</keyword>
<keyword evidence="5" id="KW-0812">Transmembrane</keyword>
<dbReference type="EMBL" id="RSCK01000047">
    <property type="protein sequence ID" value="RUT09401.1"/>
    <property type="molecule type" value="Genomic_DNA"/>
</dbReference>
<dbReference type="InterPro" id="IPR039426">
    <property type="entry name" value="TonB-dep_rcpt-like"/>
</dbReference>
<accession>A0AB37UF52</accession>
<keyword evidence="7" id="KW-0408">Iron</keyword>
<keyword evidence="2" id="KW-0813">Transport</keyword>
<dbReference type="RefSeq" id="WP_106168662.1">
    <property type="nucleotide sequence ID" value="NZ_JAVKZF010000002.1"/>
</dbReference>
<name>A0AB37UF52_9CYAN</name>
<keyword evidence="6" id="KW-0732">Signal</keyword>
<sequence length="417" mass="47075">MMVLFTQPVWADSEKDLRDAEGGSLRDHRNPNLDNCAIANSFQAAHVNWDRVKNCHGKKRSHQTSREFDFDDYSLNGFYVLEFTWSDEFKTGILQHEMGFGIELNKSPFVLSAKTTDTQADKQFNFINSTTIPLPFSLADFTSRQNSLSLYLENEIAIGKRLSIFFEGNLDLVINDITDLPDEIPNISQQDYVAFNPELEISYQISDSLSIYTNLSYSSLPVPKISSILLKPEIENGLEVGIETDFFNDRFSATLYLYDGIQRNVTLTNANDPELEVLAEKQKSQDIGFEIVGEITPGWDAILYYAYTKARIAKSSQLPVDSQVPNIASHSGGFWTTYEIQAGTLQGLGFGGGVRYVGDRPGNIENSFKLPSYWQTDLAVFYQRENWKAALSIENLFDVNYFDGTPLTVLGTIFVEF</sequence>
<keyword evidence="10" id="KW-0472">Membrane</keyword>
<evidence type="ECO:0000313" key="14">
    <source>
        <dbReference type="Proteomes" id="UP000282574"/>
    </source>
</evidence>